<accession>A0ABS0AUY9</accession>
<evidence type="ECO:0000313" key="1">
    <source>
        <dbReference type="EMBL" id="MBF5057959.1"/>
    </source>
</evidence>
<gene>
    <name evidence="1" type="ORF">Y5W_03253</name>
</gene>
<reference evidence="1 2" key="1">
    <citation type="submission" date="2012-09" db="EMBL/GenBank/DDBJ databases">
        <title>Genome Sequence of alkane-degrading Bacterium Alcanivorax sp. 521-1.</title>
        <authorList>
            <person name="Lai Q."/>
            <person name="Shao Z."/>
        </authorList>
    </citation>
    <scope>NUCLEOTIDE SEQUENCE [LARGE SCALE GENOMIC DNA]</scope>
    <source>
        <strain evidence="1 2">521-1</strain>
    </source>
</reference>
<comment type="caution">
    <text evidence="1">The sequence shown here is derived from an EMBL/GenBank/DDBJ whole genome shotgun (WGS) entry which is preliminary data.</text>
</comment>
<name>A0ABS0AUY9_9GAMM</name>
<evidence type="ECO:0000313" key="2">
    <source>
        <dbReference type="Proteomes" id="UP000662703"/>
    </source>
</evidence>
<protein>
    <submittedName>
        <fullName evidence="1">Uncharacterized protein</fullName>
    </submittedName>
</protein>
<keyword evidence="2" id="KW-1185">Reference proteome</keyword>
<organism evidence="1 2">
    <name type="scientific">Alloalcanivorax profundimaris</name>
    <dbReference type="NCBI Taxonomy" id="2735259"/>
    <lineage>
        <taxon>Bacteria</taxon>
        <taxon>Pseudomonadati</taxon>
        <taxon>Pseudomonadota</taxon>
        <taxon>Gammaproteobacteria</taxon>
        <taxon>Oceanospirillales</taxon>
        <taxon>Alcanivoracaceae</taxon>
        <taxon>Alloalcanivorax</taxon>
    </lineage>
</organism>
<sequence>MVHRFQTTLANQYQGGLHTTLNTSAAVIIAAKGQLHPDRLILAVAIFPQSGQVPDPGFAFDDAFLVRVLARFQIRWQLP</sequence>
<dbReference type="Proteomes" id="UP000662703">
    <property type="component" value="Unassembled WGS sequence"/>
</dbReference>
<dbReference type="EMBL" id="ARXX01000067">
    <property type="protein sequence ID" value="MBF5057959.1"/>
    <property type="molecule type" value="Genomic_DNA"/>
</dbReference>
<proteinExistence type="predicted"/>